<dbReference type="Gene3D" id="3.60.21.10">
    <property type="match status" value="1"/>
</dbReference>
<feature type="region of interest" description="Disordered" evidence="5">
    <location>
        <begin position="112"/>
        <end position="147"/>
    </location>
</feature>
<dbReference type="GO" id="GO:0046872">
    <property type="term" value="F:metal ion binding"/>
    <property type="evidence" value="ECO:0007669"/>
    <property type="project" value="UniProtKB-KW"/>
</dbReference>
<evidence type="ECO:0000313" key="7">
    <source>
        <dbReference type="EMBL" id="KGM01072.1"/>
    </source>
</evidence>
<gene>
    <name evidence="7" type="ORF">Q760_04195</name>
</gene>
<evidence type="ECO:0000313" key="8">
    <source>
        <dbReference type="Proteomes" id="UP000029833"/>
    </source>
</evidence>
<dbReference type="PANTHER" id="PTHR42988">
    <property type="entry name" value="PHOSPHOHYDROLASE"/>
    <property type="match status" value="1"/>
</dbReference>
<dbReference type="GO" id="GO:0016787">
    <property type="term" value="F:hydrolase activity"/>
    <property type="evidence" value="ECO:0007669"/>
    <property type="project" value="UniProtKB-KW"/>
</dbReference>
<evidence type="ECO:0000259" key="6">
    <source>
        <dbReference type="Pfam" id="PF00149"/>
    </source>
</evidence>
<dbReference type="STRING" id="1408250.Q760_04195"/>
<evidence type="ECO:0000256" key="5">
    <source>
        <dbReference type="SAM" id="MobiDB-lite"/>
    </source>
</evidence>
<accession>A0A0A0B4J6</accession>
<name>A0A0A0B4J6_9CELL</name>
<feature type="domain" description="Calcineurin-like phosphoesterase" evidence="6">
    <location>
        <begin position="8"/>
        <end position="240"/>
    </location>
</feature>
<organism evidence="7 8">
    <name type="scientific">Cellulomonas cellasea DSM 20118</name>
    <dbReference type="NCBI Taxonomy" id="1408250"/>
    <lineage>
        <taxon>Bacteria</taxon>
        <taxon>Bacillati</taxon>
        <taxon>Actinomycetota</taxon>
        <taxon>Actinomycetes</taxon>
        <taxon>Micrococcales</taxon>
        <taxon>Cellulomonadaceae</taxon>
        <taxon>Cellulomonas</taxon>
    </lineage>
</organism>
<dbReference type="EMBL" id="AXNT01000137">
    <property type="protein sequence ID" value="KGM01072.1"/>
    <property type="molecule type" value="Genomic_DNA"/>
</dbReference>
<dbReference type="AlphaFoldDB" id="A0A0A0B4J6"/>
<comment type="similarity">
    <text evidence="4">Belongs to the cyclic nucleotide phosphodiesterase class-III family.</text>
</comment>
<dbReference type="InterPro" id="IPR050884">
    <property type="entry name" value="CNP_phosphodiesterase-III"/>
</dbReference>
<evidence type="ECO:0000256" key="1">
    <source>
        <dbReference type="ARBA" id="ARBA00022723"/>
    </source>
</evidence>
<keyword evidence="1" id="KW-0479">Metal-binding</keyword>
<keyword evidence="2" id="KW-0378">Hydrolase</keyword>
<dbReference type="SUPFAM" id="SSF56300">
    <property type="entry name" value="Metallo-dependent phosphatases"/>
    <property type="match status" value="1"/>
</dbReference>
<evidence type="ECO:0000256" key="2">
    <source>
        <dbReference type="ARBA" id="ARBA00022801"/>
    </source>
</evidence>
<dbReference type="InterPro" id="IPR029052">
    <property type="entry name" value="Metallo-depent_PP-like"/>
</dbReference>
<reference evidence="7 8" key="1">
    <citation type="submission" date="2013-10" db="EMBL/GenBank/DDBJ databases">
        <authorList>
            <person name="Wang G."/>
            <person name="Zhuang W."/>
        </authorList>
    </citation>
    <scope>NUCLEOTIDE SEQUENCE [LARGE SCALE GENOMIC DNA]</scope>
    <source>
        <strain evidence="7 8">DSM 20118</strain>
    </source>
</reference>
<dbReference type="OrthoDB" id="5241795at2"/>
<evidence type="ECO:0000256" key="4">
    <source>
        <dbReference type="ARBA" id="ARBA00025742"/>
    </source>
</evidence>
<dbReference type="Pfam" id="PF00149">
    <property type="entry name" value="Metallophos"/>
    <property type="match status" value="1"/>
</dbReference>
<keyword evidence="3" id="KW-0408">Iron</keyword>
<proteinExistence type="inferred from homology"/>
<comment type="caution">
    <text evidence="7">The sequence shown here is derived from an EMBL/GenBank/DDBJ whole genome shotgun (WGS) entry which is preliminary data.</text>
</comment>
<feature type="compositionally biased region" description="Gly residues" evidence="5">
    <location>
        <begin position="112"/>
        <end position="140"/>
    </location>
</feature>
<dbReference type="PANTHER" id="PTHR42988:SF2">
    <property type="entry name" value="CYCLIC NUCLEOTIDE PHOSPHODIESTERASE CBUA0032-RELATED"/>
    <property type="match status" value="1"/>
</dbReference>
<dbReference type="Proteomes" id="UP000029833">
    <property type="component" value="Unassembled WGS sequence"/>
</dbReference>
<keyword evidence="8" id="KW-1185">Reference proteome</keyword>
<sequence>MTFPEQPLRILHLSDTHLSAPGVLHHGAVDTLEATRRVLDACAALPSPDVVVVSGDVSDDGSPESYAAARDIVGGWARARGARVVLAAGNHDQRGPFRRVLGDGHLGVAAGGVEGSAGGGRPALGQDGGGRAAAPAGGGTAPAEDDPVDATSWVGGRRLVTLDSSVPGAGYGRLDASQLDRLRDELRTPAPGGTVLVVHHPPLPPVTRLHGVLRLRGLDELAAVLAGSDVRVILSGHYHHAMSGVFAGRPVVVAPGVANRTDTLVRPGAERAVRGSGAALVELGADGSLHATFHVAPDPDEGREVFFYDADAVERIAAAAGPPAED</sequence>
<dbReference type="InterPro" id="IPR004843">
    <property type="entry name" value="Calcineurin-like_PHP"/>
</dbReference>
<evidence type="ECO:0000256" key="3">
    <source>
        <dbReference type="ARBA" id="ARBA00023004"/>
    </source>
</evidence>
<dbReference type="RefSeq" id="WP_052104383.1">
    <property type="nucleotide sequence ID" value="NZ_AXNT01000137.1"/>
</dbReference>
<protein>
    <recommendedName>
        <fullName evidence="6">Calcineurin-like phosphoesterase domain-containing protein</fullName>
    </recommendedName>
</protein>